<evidence type="ECO:0000256" key="1">
    <source>
        <dbReference type="SAM" id="Phobius"/>
    </source>
</evidence>
<evidence type="ECO:0000313" key="2">
    <source>
        <dbReference type="EMBL" id="NLS14760.1"/>
    </source>
</evidence>
<sequence>MGVLEQLQAAADKERKMMVAYYGGSNPGDIRELTPISVDEETRCFQAVCHISNEVKTFRVDDTEIIGRATSTYHWEPKPSKFSLMFSGLKSRLELAGWFALAGVVGLGALAVITLVLWIVYKIISA</sequence>
<keyword evidence="1" id="KW-0812">Transmembrane</keyword>
<accession>A0A7X8TTZ5</accession>
<reference evidence="2 3" key="1">
    <citation type="submission" date="2020-04" db="EMBL/GenBank/DDBJ databases">
        <title>Vibrio sp. SM6, a novel species isolated from seawater.</title>
        <authorList>
            <person name="Wang X."/>
        </authorList>
    </citation>
    <scope>NUCLEOTIDE SEQUENCE [LARGE SCALE GENOMIC DNA]</scope>
    <source>
        <strain evidence="2 3">SM6</strain>
    </source>
</reference>
<keyword evidence="3" id="KW-1185">Reference proteome</keyword>
<protein>
    <submittedName>
        <fullName evidence="2">WYL domain-containing protein</fullName>
    </submittedName>
</protein>
<gene>
    <name evidence="2" type="ORF">HGP28_18025</name>
</gene>
<keyword evidence="1" id="KW-1133">Transmembrane helix</keyword>
<keyword evidence="1" id="KW-0472">Membrane</keyword>
<comment type="caution">
    <text evidence="2">The sequence shown here is derived from an EMBL/GenBank/DDBJ whole genome shotgun (WGS) entry which is preliminary data.</text>
</comment>
<dbReference type="RefSeq" id="WP_168837840.1">
    <property type="nucleotide sequence ID" value="NZ_JABAIK010000028.1"/>
</dbReference>
<dbReference type="AlphaFoldDB" id="A0A7X8TTZ5"/>
<dbReference type="Proteomes" id="UP000535589">
    <property type="component" value="Unassembled WGS sequence"/>
</dbReference>
<dbReference type="EMBL" id="JABAIK010000028">
    <property type="protein sequence ID" value="NLS14760.1"/>
    <property type="molecule type" value="Genomic_DNA"/>
</dbReference>
<name>A0A7X8TTZ5_9VIBR</name>
<evidence type="ECO:0000313" key="3">
    <source>
        <dbReference type="Proteomes" id="UP000535589"/>
    </source>
</evidence>
<feature type="transmembrane region" description="Helical" evidence="1">
    <location>
        <begin position="95"/>
        <end position="121"/>
    </location>
</feature>
<organism evidence="2 3">
    <name type="scientific">Vibrio agarilyticus</name>
    <dbReference type="NCBI Taxonomy" id="2726741"/>
    <lineage>
        <taxon>Bacteria</taxon>
        <taxon>Pseudomonadati</taxon>
        <taxon>Pseudomonadota</taxon>
        <taxon>Gammaproteobacteria</taxon>
        <taxon>Vibrionales</taxon>
        <taxon>Vibrionaceae</taxon>
        <taxon>Vibrio</taxon>
    </lineage>
</organism>
<dbReference type="PROSITE" id="PS52050">
    <property type="entry name" value="WYL"/>
    <property type="match status" value="1"/>
</dbReference>
<proteinExistence type="predicted"/>